<organism evidence="4 5">
    <name type="scientific">Streptomyces arboris</name>
    <dbReference type="NCBI Taxonomy" id="2600619"/>
    <lineage>
        <taxon>Bacteria</taxon>
        <taxon>Bacillati</taxon>
        <taxon>Actinomycetota</taxon>
        <taxon>Actinomycetes</taxon>
        <taxon>Kitasatosporales</taxon>
        <taxon>Streptomycetaceae</taxon>
        <taxon>Streptomyces</taxon>
    </lineage>
</organism>
<feature type="region of interest" description="Disordered" evidence="1">
    <location>
        <begin position="1"/>
        <end position="26"/>
    </location>
</feature>
<feature type="domain" description="SGNH hydrolase-type esterase" evidence="3">
    <location>
        <begin position="252"/>
        <end position="447"/>
    </location>
</feature>
<evidence type="ECO:0000256" key="1">
    <source>
        <dbReference type="SAM" id="MobiDB-lite"/>
    </source>
</evidence>
<reference evidence="4 5" key="1">
    <citation type="submission" date="2019-09" db="EMBL/GenBank/DDBJ databases">
        <authorList>
            <person name="Liu P."/>
        </authorList>
    </citation>
    <scope>NUCLEOTIDE SEQUENCE [LARGE SCALE GENOMIC DNA]</scope>
    <source>
        <strain evidence="4 5">TRM68085</strain>
    </source>
</reference>
<dbReference type="InterPro" id="IPR036514">
    <property type="entry name" value="SGNH_hydro_sf"/>
</dbReference>
<keyword evidence="5" id="KW-1185">Reference proteome</keyword>
<feature type="signal peptide" evidence="2">
    <location>
        <begin position="1"/>
        <end position="48"/>
    </location>
</feature>
<dbReference type="Gene3D" id="3.40.50.1110">
    <property type="entry name" value="SGNH hydrolase"/>
    <property type="match status" value="1"/>
</dbReference>
<feature type="region of interest" description="Disordered" evidence="1">
    <location>
        <begin position="50"/>
        <end position="71"/>
    </location>
</feature>
<gene>
    <name evidence="4" type="ORF">F5983_24665</name>
</gene>
<dbReference type="GO" id="GO:0016787">
    <property type="term" value="F:hydrolase activity"/>
    <property type="evidence" value="ECO:0007669"/>
    <property type="project" value="UniProtKB-KW"/>
</dbReference>
<comment type="caution">
    <text evidence="4">The sequence shown here is derived from an EMBL/GenBank/DDBJ whole genome shotgun (WGS) entry which is preliminary data.</text>
</comment>
<dbReference type="PANTHER" id="PTHR43784:SF2">
    <property type="entry name" value="GDSL-LIKE LIPASE_ACYLHYDROLASE, PUTATIVE (AFU_ORTHOLOGUE AFUA_2G00820)-RELATED"/>
    <property type="match status" value="1"/>
</dbReference>
<protein>
    <submittedName>
        <fullName evidence="4">SGNH/GDSL hydrolase family protein</fullName>
    </submittedName>
</protein>
<feature type="chain" id="PRO_5024884811" evidence="2">
    <location>
        <begin position="49"/>
        <end position="459"/>
    </location>
</feature>
<sequence>MRSPHHSFRRGGLMTHSAKPRPWKSRKTLRRGLLAVSTAALTALVVSAAAPTPASTHTDTRQEPYAAEGPAWTGTWGAAMQRPVEGSEDWGPNWSGRGFADQCVRQVVRVSTGGSTVRIRLSNAYGTTPLRITAATVGRSAGDAQVWPGTARKLTFKGAQGATVAPGRDMASDAAPLRTSPLERLTVTLYFADHTGPATFHRFTTAVSYRASGRHLTDAGGDAFTTSTNAWYFLSGVEVSGPASPRRGTVVAFGDSLMDGTGAPPGTDTRFTDKLAERIAADRRPLDVVNAGISGNRILNDSPCYGDKATDRFRRDVLDRPGVRTVIVHLGGNDIGAPTMGDPCMGSAPHVTAHQIIDAHKNLIRAAHARGIKAVGATILPMKGALFPVYSERGERTRTAVNHWIRTSGAYDAVLDVDRALADPAAPALPRPGYVFPDGVHPNEAGSHAIASAMNLNEL</sequence>
<dbReference type="EMBL" id="VYUA01000025">
    <property type="protein sequence ID" value="KAB2589905.1"/>
    <property type="molecule type" value="Genomic_DNA"/>
</dbReference>
<dbReference type="CDD" id="cd01830">
    <property type="entry name" value="XynE_like"/>
    <property type="match status" value="1"/>
</dbReference>
<evidence type="ECO:0000313" key="5">
    <source>
        <dbReference type="Proteomes" id="UP000326907"/>
    </source>
</evidence>
<proteinExistence type="predicted"/>
<dbReference type="InterPro" id="IPR053140">
    <property type="entry name" value="GDSL_Rv0518-like"/>
</dbReference>
<dbReference type="SUPFAM" id="SSF52266">
    <property type="entry name" value="SGNH hydrolase"/>
    <property type="match status" value="1"/>
</dbReference>
<evidence type="ECO:0000313" key="4">
    <source>
        <dbReference type="EMBL" id="KAB2589905.1"/>
    </source>
</evidence>
<evidence type="ECO:0000259" key="3">
    <source>
        <dbReference type="Pfam" id="PF13472"/>
    </source>
</evidence>
<dbReference type="Pfam" id="PF13472">
    <property type="entry name" value="Lipase_GDSL_2"/>
    <property type="match status" value="1"/>
</dbReference>
<dbReference type="Proteomes" id="UP000326907">
    <property type="component" value="Unassembled WGS sequence"/>
</dbReference>
<keyword evidence="4" id="KW-0378">Hydrolase</keyword>
<name>A0A5N5EGN9_9ACTN</name>
<dbReference type="AlphaFoldDB" id="A0A5N5EGN9"/>
<evidence type="ECO:0000256" key="2">
    <source>
        <dbReference type="SAM" id="SignalP"/>
    </source>
</evidence>
<accession>A0A5N5EGN9</accession>
<dbReference type="InterPro" id="IPR013830">
    <property type="entry name" value="SGNH_hydro"/>
</dbReference>
<dbReference type="PANTHER" id="PTHR43784">
    <property type="entry name" value="GDSL-LIKE LIPASE/ACYLHYDROLASE, PUTATIVE (AFU_ORTHOLOGUE AFUA_2G00820)-RELATED"/>
    <property type="match status" value="1"/>
</dbReference>
<keyword evidence="2" id="KW-0732">Signal</keyword>